<dbReference type="EMBL" id="AE009952">
    <property type="protein sequence ID" value="AAM85066.1"/>
    <property type="molecule type" value="Genomic_DNA"/>
</dbReference>
<dbReference type="HOGENOM" id="CLU_3067848_0_0_6"/>
<accession>Q8CLF3</accession>
<sequence>MIFAAVLLSEALSLVLLLVTETDEVEIVFDIIIPQKYRSGIMLIDGQILTFSI</sequence>
<evidence type="ECO:0000313" key="2">
    <source>
        <dbReference type="Proteomes" id="UP000002490"/>
    </source>
</evidence>
<reference evidence="1 2" key="1">
    <citation type="journal article" date="2002" name="J. Bacteriol.">
        <title>Genome sequence of Yersinia pestis KIM.</title>
        <authorList>
            <person name="Deng W."/>
            <person name="Burland V."/>
            <person name="Plunkett G.III."/>
            <person name="Boutin A."/>
            <person name="Mayhew G.F."/>
            <person name="Liss P."/>
            <person name="Perna N.T."/>
            <person name="Rose D.J."/>
            <person name="Mau B."/>
            <person name="Zhou S."/>
            <person name="Schwartz D.C."/>
            <person name="Fetherston J.D."/>
            <person name="Lindler L.E."/>
            <person name="Brubaker R.R."/>
            <person name="Plana G.V."/>
            <person name="Straley S.C."/>
            <person name="McDonough K.A."/>
            <person name="Nilles M.L."/>
            <person name="Matson J.S."/>
            <person name="Blattner F.R."/>
            <person name="Perry R.D."/>
        </authorList>
    </citation>
    <scope>NUCLEOTIDE SEQUENCE [LARGE SCALE GENOMIC DNA]</scope>
    <source>
        <strain evidence="2">KIM10+ / Biovar Mediaevalis</strain>
    </source>
</reference>
<proteinExistence type="predicted"/>
<accession>Q74SJ2</accession>
<organism evidence="1 2">
    <name type="scientific">Yersinia pestis</name>
    <dbReference type="NCBI Taxonomy" id="632"/>
    <lineage>
        <taxon>Bacteria</taxon>
        <taxon>Pseudomonadati</taxon>
        <taxon>Pseudomonadota</taxon>
        <taxon>Gammaproteobacteria</taxon>
        <taxon>Enterobacterales</taxon>
        <taxon>Yersiniaceae</taxon>
        <taxon>Yersinia</taxon>
    </lineage>
</organism>
<dbReference type="Proteomes" id="UP000002490">
    <property type="component" value="Chromosome"/>
</dbReference>
<name>Q8CLF3_YERPE</name>
<dbReference type="KEGG" id="ypk:y1495"/>
<protein>
    <submittedName>
        <fullName evidence="1">Uncharacterized protein</fullName>
    </submittedName>
</protein>
<evidence type="ECO:0000313" key="1">
    <source>
        <dbReference type="EMBL" id="AAM85066.1"/>
    </source>
</evidence>
<gene>
    <name evidence="1" type="ordered locus">y1495</name>
</gene>
<dbReference type="DNASU" id="1146442"/>
<dbReference type="AlphaFoldDB" id="Q8CLF3"/>